<proteinExistence type="predicted"/>
<accession>A0A7L5DME4</accession>
<reference evidence="1 2" key="1">
    <citation type="submission" date="2020-04" db="EMBL/GenBank/DDBJ databases">
        <title>Genome sequencing of novel species.</title>
        <authorList>
            <person name="Heo J."/>
            <person name="Kim S.-J."/>
            <person name="Kim J.-S."/>
            <person name="Hong S.-B."/>
            <person name="Kwon S.-W."/>
        </authorList>
    </citation>
    <scope>NUCLEOTIDE SEQUENCE [LARGE SCALE GENOMIC DNA]</scope>
    <source>
        <strain evidence="1 2">CJU-R4</strain>
    </source>
</reference>
<dbReference type="Proteomes" id="UP000501128">
    <property type="component" value="Chromosome"/>
</dbReference>
<evidence type="ECO:0000313" key="2">
    <source>
        <dbReference type="Proteomes" id="UP000501128"/>
    </source>
</evidence>
<name>A0A7L5DME4_9BACT</name>
<dbReference type="EMBL" id="CP051677">
    <property type="protein sequence ID" value="QJD79576.1"/>
    <property type="molecule type" value="Genomic_DNA"/>
</dbReference>
<dbReference type="RefSeq" id="WP_169551540.1">
    <property type="nucleotide sequence ID" value="NZ_CP051677.1"/>
</dbReference>
<protein>
    <submittedName>
        <fullName evidence="1">Uncharacterized protein</fullName>
    </submittedName>
</protein>
<dbReference type="KEGG" id="srho:HH216_14995"/>
<dbReference type="AlphaFoldDB" id="A0A7L5DME4"/>
<evidence type="ECO:0000313" key="1">
    <source>
        <dbReference type="EMBL" id="QJD79576.1"/>
    </source>
</evidence>
<keyword evidence="2" id="KW-1185">Reference proteome</keyword>
<gene>
    <name evidence="1" type="ORF">HH216_14995</name>
</gene>
<sequence>MRTTDPTRVSEPQTNLRVDVEPFLTLLNQLDMPPGSPIGAGGAALIRQTIRVLTTSVIDPQVHSPVDMANLYADLHKLEDMFLATTSQPQDNE</sequence>
<organism evidence="1 2">
    <name type="scientific">Spirosoma rhododendri</name>
    <dbReference type="NCBI Taxonomy" id="2728024"/>
    <lineage>
        <taxon>Bacteria</taxon>
        <taxon>Pseudomonadati</taxon>
        <taxon>Bacteroidota</taxon>
        <taxon>Cytophagia</taxon>
        <taxon>Cytophagales</taxon>
        <taxon>Cytophagaceae</taxon>
        <taxon>Spirosoma</taxon>
    </lineage>
</organism>